<evidence type="ECO:0000256" key="1">
    <source>
        <dbReference type="ARBA" id="ARBA00022485"/>
    </source>
</evidence>
<dbReference type="Pfam" id="PF13620">
    <property type="entry name" value="CarboxypepD_reg"/>
    <property type="match status" value="1"/>
</dbReference>
<sequence length="273" mass="29713">MKTILVDLDRCNGCFNCQLACKDEHCGNDWRPIAAPQPTTGQFWCRVDQRERGRVPVVKVAYTPTFCGMCDDAPCLAAATDGAVYRRDDGLIVIDPEKARGQRAIAEACPLGMVYWNEELEAPQKCTGCAHLLDDGWAEPRCVDACATGALRYVDADEAADELAGAEGADELAGLGTHVLYLHKPRRFVAGTVADRTVNEVVIGAAVTVRDEAGAVAAELVTDEFGDFYHEGLDEARYRVSIEAAGYEPVELVADCTERDVVFDDVLLKRPRA</sequence>
<reference evidence="6" key="1">
    <citation type="submission" date="2021-11" db="EMBL/GenBank/DDBJ databases">
        <title>A Novel Adlercreutzia Species, isolated from a Allomyrina dichotoma larva feces.</title>
        <authorList>
            <person name="Suh M.K."/>
        </authorList>
    </citation>
    <scope>NUCLEOTIDE SEQUENCE</scope>
    <source>
        <strain evidence="6">JBNU-10</strain>
    </source>
</reference>
<evidence type="ECO:0000313" key="6">
    <source>
        <dbReference type="EMBL" id="MCI2241218.1"/>
    </source>
</evidence>
<organism evidence="6 7">
    <name type="scientific">Adlercreutzia faecimuris</name>
    <dbReference type="NCBI Taxonomy" id="2897341"/>
    <lineage>
        <taxon>Bacteria</taxon>
        <taxon>Bacillati</taxon>
        <taxon>Actinomycetota</taxon>
        <taxon>Coriobacteriia</taxon>
        <taxon>Eggerthellales</taxon>
        <taxon>Eggerthellaceae</taxon>
        <taxon>Adlercreutzia</taxon>
    </lineage>
</organism>
<dbReference type="EMBL" id="JAJMLW010000001">
    <property type="protein sequence ID" value="MCI2241218.1"/>
    <property type="molecule type" value="Genomic_DNA"/>
</dbReference>
<evidence type="ECO:0000313" key="7">
    <source>
        <dbReference type="Proteomes" id="UP001430755"/>
    </source>
</evidence>
<evidence type="ECO:0000259" key="5">
    <source>
        <dbReference type="PROSITE" id="PS51379"/>
    </source>
</evidence>
<keyword evidence="2" id="KW-0479">Metal-binding</keyword>
<gene>
    <name evidence="6" type="ORF">LPT13_02480</name>
</gene>
<feature type="domain" description="4Fe-4S ferredoxin-type" evidence="5">
    <location>
        <begin position="2"/>
        <end position="31"/>
    </location>
</feature>
<evidence type="ECO:0000256" key="4">
    <source>
        <dbReference type="ARBA" id="ARBA00023014"/>
    </source>
</evidence>
<dbReference type="Pfam" id="PF13247">
    <property type="entry name" value="Fer4_11"/>
    <property type="match status" value="1"/>
</dbReference>
<name>A0ABS9WED3_9ACTN</name>
<keyword evidence="1" id="KW-0004">4Fe-4S</keyword>
<dbReference type="RefSeq" id="WP_242163159.1">
    <property type="nucleotide sequence ID" value="NZ_JAJMLW010000001.1"/>
</dbReference>
<dbReference type="Proteomes" id="UP001430755">
    <property type="component" value="Unassembled WGS sequence"/>
</dbReference>
<evidence type="ECO:0000256" key="2">
    <source>
        <dbReference type="ARBA" id="ARBA00022723"/>
    </source>
</evidence>
<dbReference type="InterPro" id="IPR008969">
    <property type="entry name" value="CarboxyPept-like_regulatory"/>
</dbReference>
<dbReference type="Gene3D" id="3.30.70.20">
    <property type="match status" value="2"/>
</dbReference>
<dbReference type="PROSITE" id="PS51379">
    <property type="entry name" value="4FE4S_FER_2"/>
    <property type="match status" value="1"/>
</dbReference>
<protein>
    <submittedName>
        <fullName evidence="6">Carboxypeptidase regulatory-like domain-containing protein</fullName>
    </submittedName>
</protein>
<dbReference type="SUPFAM" id="SSF54862">
    <property type="entry name" value="4Fe-4S ferredoxins"/>
    <property type="match status" value="1"/>
</dbReference>
<dbReference type="InterPro" id="IPR013783">
    <property type="entry name" value="Ig-like_fold"/>
</dbReference>
<accession>A0ABS9WED3</accession>
<keyword evidence="3" id="KW-0408">Iron</keyword>
<dbReference type="Gene3D" id="2.60.40.10">
    <property type="entry name" value="Immunoglobulins"/>
    <property type="match status" value="1"/>
</dbReference>
<dbReference type="PANTHER" id="PTHR43177">
    <property type="entry name" value="PROTEIN NRFC"/>
    <property type="match status" value="1"/>
</dbReference>
<keyword evidence="4" id="KW-0411">Iron-sulfur</keyword>
<dbReference type="PANTHER" id="PTHR43177:SF3">
    <property type="entry name" value="PROTEIN NRFC HOMOLOG"/>
    <property type="match status" value="1"/>
</dbReference>
<evidence type="ECO:0000256" key="3">
    <source>
        <dbReference type="ARBA" id="ARBA00023004"/>
    </source>
</evidence>
<keyword evidence="7" id="KW-1185">Reference proteome</keyword>
<comment type="caution">
    <text evidence="6">The sequence shown here is derived from an EMBL/GenBank/DDBJ whole genome shotgun (WGS) entry which is preliminary data.</text>
</comment>
<dbReference type="InterPro" id="IPR050954">
    <property type="entry name" value="ET_IronSulfur_Cluster-Binding"/>
</dbReference>
<dbReference type="InterPro" id="IPR017896">
    <property type="entry name" value="4Fe4S_Fe-S-bd"/>
</dbReference>
<proteinExistence type="predicted"/>
<dbReference type="SUPFAM" id="SSF49464">
    <property type="entry name" value="Carboxypeptidase regulatory domain-like"/>
    <property type="match status" value="1"/>
</dbReference>